<evidence type="ECO:0000313" key="5">
    <source>
        <dbReference type="EMBL" id="EYB69402.1"/>
    </source>
</evidence>
<feature type="domain" description="CBS" evidence="4">
    <location>
        <begin position="7"/>
        <end position="62"/>
    </location>
</feature>
<dbReference type="EMBL" id="JHAC01000008">
    <property type="protein sequence ID" value="EYB69402.1"/>
    <property type="molecule type" value="Genomic_DNA"/>
</dbReference>
<evidence type="ECO:0000259" key="4">
    <source>
        <dbReference type="PROSITE" id="PS51371"/>
    </source>
</evidence>
<feature type="domain" description="CBS" evidence="4">
    <location>
        <begin position="81"/>
        <end position="138"/>
    </location>
</feature>
<dbReference type="AlphaFoldDB" id="A0A016QU31"/>
<dbReference type="CDD" id="cd04584">
    <property type="entry name" value="CBS_pair_AcuB_like"/>
    <property type="match status" value="1"/>
</dbReference>
<dbReference type="InterPro" id="IPR000644">
    <property type="entry name" value="CBS_dom"/>
</dbReference>
<feature type="region of interest" description="Disordered" evidence="3">
    <location>
        <begin position="135"/>
        <end position="156"/>
    </location>
</feature>
<comment type="caution">
    <text evidence="5">The sequence shown here is derived from an EMBL/GenBank/DDBJ whole genome shotgun (WGS) entry which is preliminary data.</text>
</comment>
<evidence type="ECO:0000256" key="2">
    <source>
        <dbReference type="PROSITE-ProRule" id="PRU00703"/>
    </source>
</evidence>
<sequence length="156" mass="16786">MNVAALMTPSAVTVTPDHSLPDAARLMRVRGIRRLPVLDGSRLVGIVTDRDLREAMPGHLTTLSMWEATTQLAGVSVREVMRRSVVTTTPDADARDAAYTLLHRRIGGMPVVDDAGAVVGMLTVTDLLRDYARAPEAPADRSGVPDAPAQMEAHHE</sequence>
<accession>A0A016QU31</accession>
<dbReference type="PANTHER" id="PTHR43080">
    <property type="entry name" value="CBS DOMAIN-CONTAINING PROTEIN CBSX3, MITOCHONDRIAL"/>
    <property type="match status" value="1"/>
</dbReference>
<evidence type="ECO:0000313" key="6">
    <source>
        <dbReference type="Proteomes" id="UP000020492"/>
    </source>
</evidence>
<dbReference type="SMART" id="SM00116">
    <property type="entry name" value="CBS"/>
    <property type="match status" value="2"/>
</dbReference>
<dbReference type="InterPro" id="IPR051257">
    <property type="entry name" value="Diverse_CBS-Domain"/>
</dbReference>
<dbReference type="PATRIC" id="fig|1476583.3.peg.541"/>
<dbReference type="InterPro" id="IPR046342">
    <property type="entry name" value="CBS_dom_sf"/>
</dbReference>
<dbReference type="Pfam" id="PF00571">
    <property type="entry name" value="CBS"/>
    <property type="match status" value="2"/>
</dbReference>
<dbReference type="PANTHER" id="PTHR43080:SF2">
    <property type="entry name" value="CBS DOMAIN-CONTAINING PROTEIN"/>
    <property type="match status" value="1"/>
</dbReference>
<evidence type="ECO:0000256" key="3">
    <source>
        <dbReference type="SAM" id="MobiDB-lite"/>
    </source>
</evidence>
<dbReference type="RefSeq" id="WP_200868145.1">
    <property type="nucleotide sequence ID" value="NZ_JHAC01000008.1"/>
</dbReference>
<dbReference type="Gene3D" id="3.10.580.10">
    <property type="entry name" value="CBS-domain"/>
    <property type="match status" value="1"/>
</dbReference>
<dbReference type="PROSITE" id="PS51371">
    <property type="entry name" value="CBS"/>
    <property type="match status" value="2"/>
</dbReference>
<gene>
    <name evidence="5" type="ORF">DEIPH_ctg008orf0135</name>
</gene>
<dbReference type="Proteomes" id="UP000020492">
    <property type="component" value="Unassembled WGS sequence"/>
</dbReference>
<name>A0A016QU31_9DEIO</name>
<organism evidence="5 6">
    <name type="scientific">Deinococcus phoenicis</name>
    <dbReference type="NCBI Taxonomy" id="1476583"/>
    <lineage>
        <taxon>Bacteria</taxon>
        <taxon>Thermotogati</taxon>
        <taxon>Deinococcota</taxon>
        <taxon>Deinococci</taxon>
        <taxon>Deinococcales</taxon>
        <taxon>Deinococcaceae</taxon>
        <taxon>Deinococcus</taxon>
    </lineage>
</organism>
<protein>
    <recommendedName>
        <fullName evidence="4">CBS domain-containing protein</fullName>
    </recommendedName>
</protein>
<reference evidence="5 6" key="1">
    <citation type="submission" date="2014-03" db="EMBL/GenBank/DDBJ databases">
        <title>Draft genome sequence of Deinococcus phoenicis 1P10ME.</title>
        <authorList>
            <person name="Stepanov V.G."/>
            <person name="Vaishampayan P."/>
            <person name="Venkateswaran K."/>
            <person name="Fox G.E."/>
        </authorList>
    </citation>
    <scope>NUCLEOTIDE SEQUENCE [LARGE SCALE GENOMIC DNA]</scope>
    <source>
        <strain evidence="5 6">1P10ME</strain>
    </source>
</reference>
<keyword evidence="1 2" id="KW-0129">CBS domain</keyword>
<evidence type="ECO:0000256" key="1">
    <source>
        <dbReference type="ARBA" id="ARBA00023122"/>
    </source>
</evidence>
<proteinExistence type="predicted"/>
<dbReference type="STRING" id="1476583.DEIPH_ctg008orf0135"/>
<keyword evidence="6" id="KW-1185">Reference proteome</keyword>
<dbReference type="SUPFAM" id="SSF54631">
    <property type="entry name" value="CBS-domain pair"/>
    <property type="match status" value="1"/>
</dbReference>
<dbReference type="eggNOG" id="COG0517">
    <property type="taxonomic scope" value="Bacteria"/>
</dbReference>